<gene>
    <name evidence="2" type="ORF">SHI21_11100</name>
</gene>
<dbReference type="RefSeq" id="WP_323576654.1">
    <property type="nucleotide sequence ID" value="NZ_JAYGJQ010000002.1"/>
</dbReference>
<organism evidence="2 3">
    <name type="scientific">Bacteriovorax antarcticus</name>
    <dbReference type="NCBI Taxonomy" id="3088717"/>
    <lineage>
        <taxon>Bacteria</taxon>
        <taxon>Pseudomonadati</taxon>
        <taxon>Bdellovibrionota</taxon>
        <taxon>Bacteriovoracia</taxon>
        <taxon>Bacteriovoracales</taxon>
        <taxon>Bacteriovoracaceae</taxon>
        <taxon>Bacteriovorax</taxon>
    </lineage>
</organism>
<dbReference type="EMBL" id="JAYGJQ010000002">
    <property type="protein sequence ID" value="MEA9356757.1"/>
    <property type="molecule type" value="Genomic_DNA"/>
</dbReference>
<protein>
    <recommendedName>
        <fullName evidence="4">Lipoprotein</fullName>
    </recommendedName>
</protein>
<evidence type="ECO:0000313" key="3">
    <source>
        <dbReference type="Proteomes" id="UP001302274"/>
    </source>
</evidence>
<proteinExistence type="predicted"/>
<evidence type="ECO:0008006" key="4">
    <source>
        <dbReference type="Google" id="ProtNLM"/>
    </source>
</evidence>
<sequence length="454" mass="51322">MSKITTSLLSLVLVSVMACQTSPHRNVAADYQISKNAKQLVTWETKANAVANRSNEVIALSHFEIPMRLLEKDIDQTLESSIVDSLVFEKNGEKYVRWMINPEDTQWYLEVKAFLEKNGVDATPHKFFDAYLTASRSMILVNPENGASFSLKVSTNKTGGNWTDKKQTWDDAKQIRTLDKWMTEATSSMETKNLVIMNEPLAFGIKELDHGMIMRSLNDVPKDGHYYLPGFSALHEYEGARIAKLNGATNVADFWDKHYNQPLAGALAEFFAFTGTWYDSPHSQNFLIELDKNMKPTGKIVLRDLGDSYILTDFANQTKFSNIAKIWDQDNVLTGHTNSKVGLLHGNTPPTWLSAARYEQYGKNFFNAFEARFSELSGIPVSELSPEKMTVYQYSYIGKSYKTTSPAWKQFFMNANCMNGERKTIGGVDCPEFFLKKQKKVDCVGNLNSILMAN</sequence>
<comment type="caution">
    <text evidence="2">The sequence shown here is derived from an EMBL/GenBank/DDBJ whole genome shotgun (WGS) entry which is preliminary data.</text>
</comment>
<dbReference type="Proteomes" id="UP001302274">
    <property type="component" value="Unassembled WGS sequence"/>
</dbReference>
<evidence type="ECO:0000313" key="2">
    <source>
        <dbReference type="EMBL" id="MEA9356757.1"/>
    </source>
</evidence>
<name>A0ABU5VUX5_9BACT</name>
<feature type="chain" id="PRO_5045568635" description="Lipoprotein" evidence="1">
    <location>
        <begin position="19"/>
        <end position="454"/>
    </location>
</feature>
<evidence type="ECO:0000256" key="1">
    <source>
        <dbReference type="SAM" id="SignalP"/>
    </source>
</evidence>
<keyword evidence="1" id="KW-0732">Signal</keyword>
<feature type="signal peptide" evidence="1">
    <location>
        <begin position="1"/>
        <end position="18"/>
    </location>
</feature>
<accession>A0ABU5VUX5</accession>
<keyword evidence="3" id="KW-1185">Reference proteome</keyword>
<reference evidence="2 3" key="1">
    <citation type="submission" date="2023-11" db="EMBL/GenBank/DDBJ databases">
        <title>A Novel Polar Bacteriovorax (B. antarcticus) Isolated from the Biocrust in Antarctica.</title>
        <authorList>
            <person name="Mun W."/>
            <person name="Choi S.Y."/>
            <person name="Mitchell R.J."/>
        </authorList>
    </citation>
    <scope>NUCLEOTIDE SEQUENCE [LARGE SCALE GENOMIC DNA]</scope>
    <source>
        <strain evidence="2 3">PP10</strain>
    </source>
</reference>
<dbReference type="PROSITE" id="PS51257">
    <property type="entry name" value="PROKAR_LIPOPROTEIN"/>
    <property type="match status" value="1"/>
</dbReference>